<reference evidence="1" key="1">
    <citation type="journal article" date="2015" name="Nature">
        <title>Complex archaea that bridge the gap between prokaryotes and eukaryotes.</title>
        <authorList>
            <person name="Spang A."/>
            <person name="Saw J.H."/>
            <person name="Jorgensen S.L."/>
            <person name="Zaremba-Niedzwiedzka K."/>
            <person name="Martijn J."/>
            <person name="Lind A.E."/>
            <person name="van Eijk R."/>
            <person name="Schleper C."/>
            <person name="Guy L."/>
            <person name="Ettema T.J."/>
        </authorList>
    </citation>
    <scope>NUCLEOTIDE SEQUENCE</scope>
</reference>
<sequence>MPQPVISRTRTQIREQIGRNLGSDIFQLVEATSTIDTDSLIATYSLAKGGDNEYNGRQVVLVTKVGSIVLGEKSWISTFSAATFDATVVPVFTASIADGDIFEMWQGVTYEEINDAIDRAIMRIADDALQTHQIVTVVTQESVLEYDLDSSYKALLGVDYVRRTGIDHLIEDCETVWTELVDGD</sequence>
<name>A0A0F8ZQC4_9ZZZZ</name>
<feature type="non-terminal residue" evidence="1">
    <location>
        <position position="184"/>
    </location>
</feature>
<proteinExistence type="predicted"/>
<protein>
    <submittedName>
        <fullName evidence="1">Uncharacterized protein</fullName>
    </submittedName>
</protein>
<dbReference type="AlphaFoldDB" id="A0A0F8ZQC4"/>
<dbReference type="EMBL" id="LAZR01046659">
    <property type="protein sequence ID" value="KKK96023.1"/>
    <property type="molecule type" value="Genomic_DNA"/>
</dbReference>
<comment type="caution">
    <text evidence="1">The sequence shown here is derived from an EMBL/GenBank/DDBJ whole genome shotgun (WGS) entry which is preliminary data.</text>
</comment>
<gene>
    <name evidence="1" type="ORF">LCGC14_2666930</name>
</gene>
<organism evidence="1">
    <name type="scientific">marine sediment metagenome</name>
    <dbReference type="NCBI Taxonomy" id="412755"/>
    <lineage>
        <taxon>unclassified sequences</taxon>
        <taxon>metagenomes</taxon>
        <taxon>ecological metagenomes</taxon>
    </lineage>
</organism>
<accession>A0A0F8ZQC4</accession>
<evidence type="ECO:0000313" key="1">
    <source>
        <dbReference type="EMBL" id="KKK96023.1"/>
    </source>
</evidence>